<dbReference type="EMBL" id="JBFOLK010000008">
    <property type="protein sequence ID" value="KAL2493410.1"/>
    <property type="molecule type" value="Genomic_DNA"/>
</dbReference>
<dbReference type="PROSITE" id="PS50863">
    <property type="entry name" value="B3"/>
    <property type="match status" value="1"/>
</dbReference>
<dbReference type="SMART" id="SM01019">
    <property type="entry name" value="B3"/>
    <property type="match status" value="1"/>
</dbReference>
<name>A0ABD1RY96_9LAMI</name>
<keyword evidence="3" id="KW-0238">DNA-binding</keyword>
<protein>
    <submittedName>
        <fullName evidence="7">Auxin response factor 16</fullName>
    </submittedName>
</protein>
<dbReference type="Pfam" id="PF02362">
    <property type="entry name" value="B3"/>
    <property type="match status" value="1"/>
</dbReference>
<evidence type="ECO:0000256" key="1">
    <source>
        <dbReference type="ARBA" id="ARBA00004123"/>
    </source>
</evidence>
<comment type="caution">
    <text evidence="7">The sequence shown here is derived from an EMBL/GenBank/DDBJ whole genome shotgun (WGS) entry which is preliminary data.</text>
</comment>
<organism evidence="7 8">
    <name type="scientific">Abeliophyllum distichum</name>
    <dbReference type="NCBI Taxonomy" id="126358"/>
    <lineage>
        <taxon>Eukaryota</taxon>
        <taxon>Viridiplantae</taxon>
        <taxon>Streptophyta</taxon>
        <taxon>Embryophyta</taxon>
        <taxon>Tracheophyta</taxon>
        <taxon>Spermatophyta</taxon>
        <taxon>Magnoliopsida</taxon>
        <taxon>eudicotyledons</taxon>
        <taxon>Gunneridae</taxon>
        <taxon>Pentapetalae</taxon>
        <taxon>asterids</taxon>
        <taxon>lamiids</taxon>
        <taxon>Lamiales</taxon>
        <taxon>Oleaceae</taxon>
        <taxon>Forsythieae</taxon>
        <taxon>Abeliophyllum</taxon>
    </lineage>
</organism>
<evidence type="ECO:0000313" key="7">
    <source>
        <dbReference type="EMBL" id="KAL2493410.1"/>
    </source>
</evidence>
<dbReference type="GO" id="GO:0003677">
    <property type="term" value="F:DNA binding"/>
    <property type="evidence" value="ECO:0007669"/>
    <property type="project" value="UniProtKB-KW"/>
</dbReference>
<dbReference type="PANTHER" id="PTHR31384">
    <property type="entry name" value="AUXIN RESPONSE FACTOR 4-RELATED"/>
    <property type="match status" value="1"/>
</dbReference>
<keyword evidence="2" id="KW-0805">Transcription regulation</keyword>
<evidence type="ECO:0000313" key="8">
    <source>
        <dbReference type="Proteomes" id="UP001604336"/>
    </source>
</evidence>
<gene>
    <name evidence="7" type="ORF">Adt_29038</name>
</gene>
<feature type="domain" description="TF-B3" evidence="6">
    <location>
        <begin position="28"/>
        <end position="91"/>
    </location>
</feature>
<keyword evidence="8" id="KW-1185">Reference proteome</keyword>
<dbReference type="Gene3D" id="2.40.330.10">
    <property type="entry name" value="DNA-binding pseudobarrel domain"/>
    <property type="match status" value="1"/>
</dbReference>
<dbReference type="Proteomes" id="UP001604336">
    <property type="component" value="Unassembled WGS sequence"/>
</dbReference>
<dbReference type="CDD" id="cd10017">
    <property type="entry name" value="B3_DNA"/>
    <property type="match status" value="1"/>
</dbReference>
<accession>A0ABD1RY96</accession>
<keyword evidence="4" id="KW-0804">Transcription</keyword>
<sequence length="170" mass="19308">MACLRRGMVNMSPVNSKLDYSAHLPVQTVIAKDVHGKTWKFRHIYRETSMRHLLNTGWSTFVNQNKMVANDSIVILKVENEDLYVGIRRFKRDGGIGGHESSSRWTSIVTVANFGCFSTFLKEDDTKLLHKSSNNRSLRERSKVKPESVVEATFLATDVEPKCCLVMCIV</sequence>
<evidence type="ECO:0000256" key="2">
    <source>
        <dbReference type="ARBA" id="ARBA00023015"/>
    </source>
</evidence>
<keyword evidence="5" id="KW-0539">Nucleus</keyword>
<comment type="subcellular location">
    <subcellularLocation>
        <location evidence="1">Nucleus</location>
    </subcellularLocation>
</comment>
<reference evidence="8" key="1">
    <citation type="submission" date="2024-07" db="EMBL/GenBank/DDBJ databases">
        <title>Two chromosome-level genome assemblies of Korean endemic species Abeliophyllum distichum and Forsythia ovata (Oleaceae).</title>
        <authorList>
            <person name="Jang H."/>
        </authorList>
    </citation>
    <scope>NUCLEOTIDE SEQUENCE [LARGE SCALE GENOMIC DNA]</scope>
</reference>
<evidence type="ECO:0000256" key="3">
    <source>
        <dbReference type="ARBA" id="ARBA00023125"/>
    </source>
</evidence>
<dbReference type="InterPro" id="IPR015300">
    <property type="entry name" value="DNA-bd_pseudobarrel_sf"/>
</dbReference>
<evidence type="ECO:0000256" key="4">
    <source>
        <dbReference type="ARBA" id="ARBA00023163"/>
    </source>
</evidence>
<dbReference type="AlphaFoldDB" id="A0ABD1RY96"/>
<evidence type="ECO:0000256" key="5">
    <source>
        <dbReference type="ARBA" id="ARBA00023242"/>
    </source>
</evidence>
<dbReference type="SUPFAM" id="SSF101936">
    <property type="entry name" value="DNA-binding pseudobarrel domain"/>
    <property type="match status" value="1"/>
</dbReference>
<dbReference type="InterPro" id="IPR003340">
    <property type="entry name" value="B3_DNA-bd"/>
</dbReference>
<dbReference type="PANTHER" id="PTHR31384:SF160">
    <property type="entry name" value="AUXIN RESPONSE FACTOR 16"/>
    <property type="match status" value="1"/>
</dbReference>
<evidence type="ECO:0000259" key="6">
    <source>
        <dbReference type="PROSITE" id="PS50863"/>
    </source>
</evidence>
<dbReference type="InterPro" id="IPR044835">
    <property type="entry name" value="ARF_plant"/>
</dbReference>
<proteinExistence type="predicted"/>
<dbReference type="GO" id="GO:0005634">
    <property type="term" value="C:nucleus"/>
    <property type="evidence" value="ECO:0007669"/>
    <property type="project" value="UniProtKB-SubCell"/>
</dbReference>